<evidence type="ECO:0000256" key="1">
    <source>
        <dbReference type="SAM" id="MobiDB-lite"/>
    </source>
</evidence>
<feature type="region of interest" description="Disordered" evidence="1">
    <location>
        <begin position="249"/>
        <end position="295"/>
    </location>
</feature>
<feature type="compositionally biased region" description="Polar residues" evidence="1">
    <location>
        <begin position="60"/>
        <end position="73"/>
    </location>
</feature>
<organism evidence="2 3">
    <name type="scientific">Sporisorium graminicola</name>
    <dbReference type="NCBI Taxonomy" id="280036"/>
    <lineage>
        <taxon>Eukaryota</taxon>
        <taxon>Fungi</taxon>
        <taxon>Dikarya</taxon>
        <taxon>Basidiomycota</taxon>
        <taxon>Ustilaginomycotina</taxon>
        <taxon>Ustilaginomycetes</taxon>
        <taxon>Ustilaginales</taxon>
        <taxon>Ustilaginaceae</taxon>
        <taxon>Sporisorium</taxon>
    </lineage>
</organism>
<feature type="region of interest" description="Disordered" evidence="1">
    <location>
        <begin position="1"/>
        <end position="79"/>
    </location>
</feature>
<feature type="compositionally biased region" description="Polar residues" evidence="1">
    <location>
        <begin position="561"/>
        <end position="574"/>
    </location>
</feature>
<feature type="compositionally biased region" description="Low complexity" evidence="1">
    <location>
        <begin position="639"/>
        <end position="657"/>
    </location>
</feature>
<proteinExistence type="predicted"/>
<sequence length="866" mass="95575">MIRGMPKKKSHADRTAASLSSNAAAWKKSQAKLPGTRVANGHAIPSRSQTNAPAPRVQHPSLSPADSFTSQAPSAPLDSQPLTHYFEQLRVSAQQHPQNPAHELVAYNAKQQPSAARLNEQYDPDSPWSFRFPSLPANLTDNGFHCRQRAAQFILLYSQWASREQLTRCNRLSLSMGLSLSNGRDVGHASRIGDGTKHGTVGQDADQQASRVSMLDDNESLQSHHNANAASDNDSEYLDFDSCRTAHLGNKKKRKSTRRNSSAPHSTSNADQSVHSDTISIRQDPPSFSAREGDWQRRVLVDKTNTAHHAAQQLPLRPIYKHGDATAPPGSSTGYPHSYMRLPPRQTRSERYKSELRNRLRARLIPILRQRVLDRVKEQDRIKQDQKVQNAHETRVKPEAGSTLGKRTPAKRTSKAGKRAQAIRGGGAPAKPLTIAEIRSRAAAASTPSSSASTVAVKKSPSPPTLKDAASAPPEVTVENHGTNLVSSTAAGRSPRDKPTLLRSGLPAPASTFDFRMTSNVTFRLRELRSQLDAATRDLGSRDLRAITSTSQHTLDLPSSHGPNGATSSVTNQGDGHADHIPPWARRALDYQVRPTEQDSRLGPKLHQVSNPVKDEKPSSRALSTRNGNLTPKQQGKQSSPHASPKTTPTSPSPSTTKVTNGRRNPARNYVEPSHKHGAACKHGQTRGHGRPHGTGSALFTDDDWICVFCEYELYYGETPLMLRACRNRKKLVDKKSQVTSKAKAVLQKKANTKVAGSDCQQDHDHDHGSEYSCMHDHDHECHHDHNSVSGSEYCDQDHHDDHHHHHHYHDGPHHHRQELDRGKHGLDRDRLLPRTRHASGAYDAPRERCDCGNSIHSSDFDNEDK</sequence>
<feature type="compositionally biased region" description="Polar residues" evidence="1">
    <location>
        <begin position="220"/>
        <end position="232"/>
    </location>
</feature>
<reference evidence="2 3" key="1">
    <citation type="submission" date="2019-05" db="EMBL/GenBank/DDBJ databases">
        <title>Sporisorium graminicola CBS 10092 draft sequencing and annotation.</title>
        <authorList>
            <person name="Solano-Gonzalez S."/>
            <person name="Caddick M.X."/>
            <person name="Darby A."/>
        </authorList>
    </citation>
    <scope>NUCLEOTIDE SEQUENCE [LARGE SCALE GENOMIC DNA]</scope>
    <source>
        <strain evidence="2 3">CBS 10092</strain>
    </source>
</reference>
<dbReference type="RefSeq" id="XP_029737089.1">
    <property type="nucleotide sequence ID" value="XM_029886776.1"/>
</dbReference>
<feature type="compositionally biased region" description="Polar residues" evidence="1">
    <location>
        <begin position="480"/>
        <end position="491"/>
    </location>
</feature>
<dbReference type="OrthoDB" id="2556013at2759"/>
<comment type="caution">
    <text evidence="2">The sequence shown here is derived from an EMBL/GenBank/DDBJ whole genome shotgun (WGS) entry which is preliminary data.</text>
</comment>
<feature type="compositionally biased region" description="Basic residues" evidence="1">
    <location>
        <begin position="802"/>
        <end position="817"/>
    </location>
</feature>
<evidence type="ECO:0000313" key="3">
    <source>
        <dbReference type="Proteomes" id="UP000306050"/>
    </source>
</evidence>
<name>A0A4U7KLX0_9BASI</name>
<dbReference type="Proteomes" id="UP000306050">
    <property type="component" value="Chromosome SGRAM_8"/>
</dbReference>
<accession>A0A4U7KLX0</accession>
<dbReference type="GeneID" id="40729079"/>
<dbReference type="AlphaFoldDB" id="A0A4U7KLX0"/>
<feature type="compositionally biased region" description="Polar residues" evidence="1">
    <location>
        <begin position="263"/>
        <end position="281"/>
    </location>
</feature>
<feature type="compositionally biased region" description="Low complexity" evidence="1">
    <location>
        <begin position="434"/>
        <end position="460"/>
    </location>
</feature>
<feature type="compositionally biased region" description="Basic residues" evidence="1">
    <location>
        <begin position="249"/>
        <end position="258"/>
    </location>
</feature>
<gene>
    <name evidence="2" type="ORF">EX895_006184</name>
</gene>
<feature type="compositionally biased region" description="Polar residues" evidence="1">
    <location>
        <begin position="621"/>
        <end position="638"/>
    </location>
</feature>
<keyword evidence="3" id="KW-1185">Reference proteome</keyword>
<feature type="compositionally biased region" description="Basic and acidic residues" evidence="1">
    <location>
        <begin position="380"/>
        <end position="398"/>
    </location>
</feature>
<protein>
    <submittedName>
        <fullName evidence="2">Uncharacterized protein</fullName>
    </submittedName>
</protein>
<feature type="compositionally biased region" description="Basic residues" evidence="1">
    <location>
        <begin position="1"/>
        <end position="11"/>
    </location>
</feature>
<feature type="region of interest" description="Disordered" evidence="1">
    <location>
        <begin position="380"/>
        <end position="509"/>
    </location>
</feature>
<dbReference type="KEGG" id="sgra:EX895_006184"/>
<feature type="compositionally biased region" description="Basic residues" evidence="1">
    <location>
        <begin position="676"/>
        <end position="692"/>
    </location>
</feature>
<feature type="region of interest" description="Disordered" evidence="1">
    <location>
        <begin position="595"/>
        <end position="696"/>
    </location>
</feature>
<feature type="region of interest" description="Disordered" evidence="1">
    <location>
        <begin position="183"/>
        <end position="236"/>
    </location>
</feature>
<feature type="region of interest" description="Disordered" evidence="1">
    <location>
        <begin position="793"/>
        <end position="866"/>
    </location>
</feature>
<feature type="compositionally biased region" description="Basic and acidic residues" evidence="1">
    <location>
        <begin position="818"/>
        <end position="833"/>
    </location>
</feature>
<dbReference type="EMBL" id="SRRM01000021">
    <property type="protein sequence ID" value="TKY85104.1"/>
    <property type="molecule type" value="Genomic_DNA"/>
</dbReference>
<feature type="region of interest" description="Disordered" evidence="1">
    <location>
        <begin position="550"/>
        <end position="581"/>
    </location>
</feature>
<evidence type="ECO:0000313" key="2">
    <source>
        <dbReference type="EMBL" id="TKY85104.1"/>
    </source>
</evidence>
<feature type="compositionally biased region" description="Basic residues" evidence="1">
    <location>
        <begin position="408"/>
        <end position="418"/>
    </location>
</feature>